<accession>A0A4R5PNP2</accession>
<gene>
    <name evidence="6" type="ORF">E2A64_06040</name>
</gene>
<dbReference type="SUPFAM" id="SSF51316">
    <property type="entry name" value="Mss4-like"/>
    <property type="match status" value="1"/>
</dbReference>
<dbReference type="Gene3D" id="3.90.1590.10">
    <property type="entry name" value="glutathione-dependent formaldehyde- activating enzyme (gfa)"/>
    <property type="match status" value="1"/>
</dbReference>
<evidence type="ECO:0000256" key="4">
    <source>
        <dbReference type="ARBA" id="ARBA00023239"/>
    </source>
</evidence>
<proteinExistence type="inferred from homology"/>
<evidence type="ECO:0000256" key="3">
    <source>
        <dbReference type="ARBA" id="ARBA00022833"/>
    </source>
</evidence>
<evidence type="ECO:0000259" key="5">
    <source>
        <dbReference type="PROSITE" id="PS51891"/>
    </source>
</evidence>
<dbReference type="GO" id="GO:0046872">
    <property type="term" value="F:metal ion binding"/>
    <property type="evidence" value="ECO:0007669"/>
    <property type="project" value="UniProtKB-KW"/>
</dbReference>
<comment type="similarity">
    <text evidence="1">Belongs to the Gfa family.</text>
</comment>
<dbReference type="PANTHER" id="PTHR33337">
    <property type="entry name" value="GFA DOMAIN-CONTAINING PROTEIN"/>
    <property type="match status" value="1"/>
</dbReference>
<dbReference type="OrthoDB" id="9807246at2"/>
<keyword evidence="4" id="KW-0456">Lyase</keyword>
<dbReference type="AlphaFoldDB" id="A0A4R5PNP2"/>
<evidence type="ECO:0000256" key="2">
    <source>
        <dbReference type="ARBA" id="ARBA00022723"/>
    </source>
</evidence>
<reference evidence="6 7" key="1">
    <citation type="journal article" date="2013" name="Int. J. Syst. Evol. Microbiol.">
        <title>Hoeflea suaedae sp. nov., an endophytic bacterium isolated from the root of the halophyte Suaeda maritima.</title>
        <authorList>
            <person name="Chung E.J."/>
            <person name="Park J.A."/>
            <person name="Pramanik P."/>
            <person name="Bibi F."/>
            <person name="Jeon C.O."/>
            <person name="Chung Y.R."/>
        </authorList>
    </citation>
    <scope>NUCLEOTIDE SEQUENCE [LARGE SCALE GENOMIC DNA]</scope>
    <source>
        <strain evidence="6 7">YC6898</strain>
    </source>
</reference>
<dbReference type="Proteomes" id="UP000295131">
    <property type="component" value="Unassembled WGS sequence"/>
</dbReference>
<protein>
    <submittedName>
        <fullName evidence="6">Aldehyde-activating protein</fullName>
    </submittedName>
</protein>
<keyword evidence="3" id="KW-0862">Zinc</keyword>
<organism evidence="6 7">
    <name type="scientific">Pseudohoeflea suaedae</name>
    <dbReference type="NCBI Taxonomy" id="877384"/>
    <lineage>
        <taxon>Bacteria</taxon>
        <taxon>Pseudomonadati</taxon>
        <taxon>Pseudomonadota</taxon>
        <taxon>Alphaproteobacteria</taxon>
        <taxon>Hyphomicrobiales</taxon>
        <taxon>Rhizobiaceae</taxon>
        <taxon>Pseudohoeflea</taxon>
    </lineage>
</organism>
<sequence length="138" mass="14886">MSTHYSGGCACGALRYETGAESVFSNHCQCTDCARRSGTGHGSYLTFPDRDAVKVTGEARTWTVRADSGFDKHHAFCPACGTPVYLTFERMPGIFTVHAASLDDPSVFVPTVITYARSAFAWDEMSPALTAFETSPNA</sequence>
<keyword evidence="2" id="KW-0479">Metal-binding</keyword>
<dbReference type="EMBL" id="SMSI01000001">
    <property type="protein sequence ID" value="TDH38656.1"/>
    <property type="molecule type" value="Genomic_DNA"/>
</dbReference>
<dbReference type="InterPro" id="IPR006913">
    <property type="entry name" value="CENP-V/GFA"/>
</dbReference>
<evidence type="ECO:0000313" key="7">
    <source>
        <dbReference type="Proteomes" id="UP000295131"/>
    </source>
</evidence>
<dbReference type="GO" id="GO:0016846">
    <property type="term" value="F:carbon-sulfur lyase activity"/>
    <property type="evidence" value="ECO:0007669"/>
    <property type="project" value="InterPro"/>
</dbReference>
<name>A0A4R5PNP2_9HYPH</name>
<feature type="domain" description="CENP-V/GFA" evidence="5">
    <location>
        <begin position="5"/>
        <end position="123"/>
    </location>
</feature>
<dbReference type="Pfam" id="PF04828">
    <property type="entry name" value="GFA"/>
    <property type="match status" value="1"/>
</dbReference>
<evidence type="ECO:0000313" key="6">
    <source>
        <dbReference type="EMBL" id="TDH38656.1"/>
    </source>
</evidence>
<evidence type="ECO:0000256" key="1">
    <source>
        <dbReference type="ARBA" id="ARBA00005495"/>
    </source>
</evidence>
<dbReference type="PROSITE" id="PS51891">
    <property type="entry name" value="CENP_V_GFA"/>
    <property type="match status" value="1"/>
</dbReference>
<dbReference type="InterPro" id="IPR011057">
    <property type="entry name" value="Mss4-like_sf"/>
</dbReference>
<comment type="caution">
    <text evidence="6">The sequence shown here is derived from an EMBL/GenBank/DDBJ whole genome shotgun (WGS) entry which is preliminary data.</text>
</comment>
<dbReference type="PANTHER" id="PTHR33337:SF40">
    <property type="entry name" value="CENP-V_GFA DOMAIN-CONTAINING PROTEIN-RELATED"/>
    <property type="match status" value="1"/>
</dbReference>
<dbReference type="RefSeq" id="WP_133283490.1">
    <property type="nucleotide sequence ID" value="NZ_SMSI01000001.1"/>
</dbReference>
<keyword evidence="7" id="KW-1185">Reference proteome</keyword>